<feature type="compositionally biased region" description="Polar residues" evidence="1">
    <location>
        <begin position="281"/>
        <end position="296"/>
    </location>
</feature>
<name>A0A3N4HZB0_ASCIM</name>
<feature type="compositionally biased region" description="Basic and acidic residues" evidence="1">
    <location>
        <begin position="167"/>
        <end position="187"/>
    </location>
</feature>
<dbReference type="AlphaFoldDB" id="A0A3N4HZB0"/>
<dbReference type="Proteomes" id="UP000275078">
    <property type="component" value="Unassembled WGS sequence"/>
</dbReference>
<organism evidence="2 3">
    <name type="scientific">Ascobolus immersus RN42</name>
    <dbReference type="NCBI Taxonomy" id="1160509"/>
    <lineage>
        <taxon>Eukaryota</taxon>
        <taxon>Fungi</taxon>
        <taxon>Dikarya</taxon>
        <taxon>Ascomycota</taxon>
        <taxon>Pezizomycotina</taxon>
        <taxon>Pezizomycetes</taxon>
        <taxon>Pezizales</taxon>
        <taxon>Ascobolaceae</taxon>
        <taxon>Ascobolus</taxon>
    </lineage>
</organism>
<reference evidence="2 3" key="1">
    <citation type="journal article" date="2018" name="Nat. Ecol. Evol.">
        <title>Pezizomycetes genomes reveal the molecular basis of ectomycorrhizal truffle lifestyle.</title>
        <authorList>
            <person name="Murat C."/>
            <person name="Payen T."/>
            <person name="Noel B."/>
            <person name="Kuo A."/>
            <person name="Morin E."/>
            <person name="Chen J."/>
            <person name="Kohler A."/>
            <person name="Krizsan K."/>
            <person name="Balestrini R."/>
            <person name="Da Silva C."/>
            <person name="Montanini B."/>
            <person name="Hainaut M."/>
            <person name="Levati E."/>
            <person name="Barry K.W."/>
            <person name="Belfiori B."/>
            <person name="Cichocki N."/>
            <person name="Clum A."/>
            <person name="Dockter R.B."/>
            <person name="Fauchery L."/>
            <person name="Guy J."/>
            <person name="Iotti M."/>
            <person name="Le Tacon F."/>
            <person name="Lindquist E.A."/>
            <person name="Lipzen A."/>
            <person name="Malagnac F."/>
            <person name="Mello A."/>
            <person name="Molinier V."/>
            <person name="Miyauchi S."/>
            <person name="Poulain J."/>
            <person name="Riccioni C."/>
            <person name="Rubini A."/>
            <person name="Sitrit Y."/>
            <person name="Splivallo R."/>
            <person name="Traeger S."/>
            <person name="Wang M."/>
            <person name="Zifcakova L."/>
            <person name="Wipf D."/>
            <person name="Zambonelli A."/>
            <person name="Paolocci F."/>
            <person name="Nowrousian M."/>
            <person name="Ottonello S."/>
            <person name="Baldrian P."/>
            <person name="Spatafora J.W."/>
            <person name="Henrissat B."/>
            <person name="Nagy L.G."/>
            <person name="Aury J.M."/>
            <person name="Wincker P."/>
            <person name="Grigoriev I.V."/>
            <person name="Bonfante P."/>
            <person name="Martin F.M."/>
        </authorList>
    </citation>
    <scope>NUCLEOTIDE SEQUENCE [LARGE SCALE GENOMIC DNA]</scope>
    <source>
        <strain evidence="2 3">RN42</strain>
    </source>
</reference>
<gene>
    <name evidence="2" type="ORF">BJ508DRAFT_416544</name>
</gene>
<dbReference type="EMBL" id="ML119711">
    <property type="protein sequence ID" value="RPA78446.1"/>
    <property type="molecule type" value="Genomic_DNA"/>
</dbReference>
<proteinExistence type="predicted"/>
<feature type="region of interest" description="Disordered" evidence="1">
    <location>
        <begin position="57"/>
        <end position="313"/>
    </location>
</feature>
<keyword evidence="3" id="KW-1185">Reference proteome</keyword>
<evidence type="ECO:0000313" key="3">
    <source>
        <dbReference type="Proteomes" id="UP000275078"/>
    </source>
</evidence>
<evidence type="ECO:0000313" key="2">
    <source>
        <dbReference type="EMBL" id="RPA78446.1"/>
    </source>
</evidence>
<feature type="compositionally biased region" description="Acidic residues" evidence="1">
    <location>
        <begin position="136"/>
        <end position="149"/>
    </location>
</feature>
<sequence>MLSRPTACLFRSTTTTILTNNTTRQQCRSYAKRPKITKLLEGRNGRYEEEVVRKQFPEPQQHRKMKEQPFSIEDPNEWVPPYLRDDDAPKSAADAEDFVELSERDLQRLQAGTLDPRTLTPKKKEDDAAAQSFFDEIPETETQPGEENESFSPAYYKHVLNDSMDETDSKLDLNKPERDLNKPERKPFATGTKPDFAKAEPKPSTKPSRPASMDEDPSNAFQVAPKRQEPSFQPLSPPPPSASDEPSKTKATFKPLYSPRLVSSLPASPFNPRLKPHFYDTTPSASKPQPETSTIRSAPLRRSGPPSTNTEIIRPNIIPTHSDMDYTDRPHKLPPPSTLNISIPGLQRGMIAHELSRAMRKQHLVRNLEPVPKAKKRLGILFGAPGFEYPYFPLPVLPVDKLRTEADMLEMERDEREQHYAKIVHFVYAPSVPYTYLSDEVGNTIVGPGWSEMKQGVECYVSGRKVHCYPGGQGTSTGDVSILGASFFGNNPGRVVIDYIKRRVSINFSKVKDEDDDY</sequence>
<protein>
    <submittedName>
        <fullName evidence="2">Uncharacterized protein</fullName>
    </submittedName>
</protein>
<accession>A0A3N4HZB0</accession>
<evidence type="ECO:0000256" key="1">
    <source>
        <dbReference type="SAM" id="MobiDB-lite"/>
    </source>
</evidence>